<name>A0ABZ2Q9A4_9FLAO</name>
<evidence type="ECO:0000313" key="1">
    <source>
        <dbReference type="EMBL" id="WXK49421.1"/>
    </source>
</evidence>
<evidence type="ECO:0000313" key="2">
    <source>
        <dbReference type="Proteomes" id="UP001447857"/>
    </source>
</evidence>
<sequence>MKKIFFLLLFVSHTIFSQQIETFNFPKDTYRSVKNRFSINPTPNYQVYNEYYFEINLEDFFFNKNKPIKDVSYYYNNDKAKMYFVEFTVDGKIQKIENFYDHKKITFNYSNKIITRQAYAIGTNIADKLSSTDSIFYDYNNNIIKKSLTNYDQKQNIIERHIEDYQYIDKNKLVKKYQYDIRENATFISGSLSLYEYSDNEITEKIYNLGVKNHTIQELKKDSTIFNSNHQKKVYHLNEKGEISKIDISFSNKIENSITIKYDDFNRMKSVNSAQYKVTDTYAFEFDVKNNIVELSKEGVILNYKYDENNNVISEIIKSDSNNDKDSDVLEYDYEYDMNDNWITITIIRNGSTHSKRTRKINYY</sequence>
<reference evidence="1 2" key="1">
    <citation type="submission" date="2024-02" db="EMBL/GenBank/DDBJ databases">
        <title>complete genome of Flavobacterium ginsenosidimutans Str. YTB16.</title>
        <authorList>
            <person name="Wang Q."/>
        </authorList>
    </citation>
    <scope>NUCLEOTIDE SEQUENCE [LARGE SCALE GENOMIC DNA]</scope>
    <source>
        <strain evidence="1 2">YTB16</strain>
    </source>
</reference>
<gene>
    <name evidence="1" type="ORF">V6624_20575</name>
</gene>
<protein>
    <recommendedName>
        <fullName evidence="3">Sugar-binding protein</fullName>
    </recommendedName>
</protein>
<dbReference type="EMBL" id="CP147988">
    <property type="protein sequence ID" value="WXK49421.1"/>
    <property type="molecule type" value="Genomic_DNA"/>
</dbReference>
<dbReference type="RefSeq" id="WP_338840013.1">
    <property type="nucleotide sequence ID" value="NZ_CP147988.1"/>
</dbReference>
<evidence type="ECO:0008006" key="3">
    <source>
        <dbReference type="Google" id="ProtNLM"/>
    </source>
</evidence>
<accession>A0ABZ2Q9A4</accession>
<proteinExistence type="predicted"/>
<organism evidence="1 2">
    <name type="scientific">Flavobacterium ginsenosidimutans</name>
    <dbReference type="NCBI Taxonomy" id="687844"/>
    <lineage>
        <taxon>Bacteria</taxon>
        <taxon>Pseudomonadati</taxon>
        <taxon>Bacteroidota</taxon>
        <taxon>Flavobacteriia</taxon>
        <taxon>Flavobacteriales</taxon>
        <taxon>Flavobacteriaceae</taxon>
        <taxon>Flavobacterium</taxon>
    </lineage>
</organism>
<keyword evidence="2" id="KW-1185">Reference proteome</keyword>
<dbReference type="Proteomes" id="UP001447857">
    <property type="component" value="Chromosome"/>
</dbReference>